<dbReference type="InterPro" id="IPR036058">
    <property type="entry name" value="Kazal_dom_sf"/>
</dbReference>
<feature type="transmembrane region" description="Helical" evidence="8">
    <location>
        <begin position="547"/>
        <end position="572"/>
    </location>
</feature>
<keyword evidence="8" id="KW-0813">Transport</keyword>
<dbReference type="Gene3D" id="1.20.1250.20">
    <property type="entry name" value="MFS general substrate transporter like domains"/>
    <property type="match status" value="1"/>
</dbReference>
<evidence type="ECO:0000256" key="8">
    <source>
        <dbReference type="RuleBase" id="RU362056"/>
    </source>
</evidence>
<dbReference type="PANTHER" id="PTHR11388">
    <property type="entry name" value="ORGANIC ANION TRANSPORTER"/>
    <property type="match status" value="1"/>
</dbReference>
<reference evidence="12 13" key="1">
    <citation type="submission" date="2025-04" db="UniProtKB">
        <authorList>
            <consortium name="RefSeq"/>
        </authorList>
    </citation>
    <scope>IDENTIFICATION</scope>
</reference>
<feature type="transmembrane region" description="Helical" evidence="8">
    <location>
        <begin position="107"/>
        <end position="128"/>
    </location>
</feature>
<organism evidence="11 12">
    <name type="scientific">Microcaecilia unicolor</name>
    <dbReference type="NCBI Taxonomy" id="1415580"/>
    <lineage>
        <taxon>Eukaryota</taxon>
        <taxon>Metazoa</taxon>
        <taxon>Chordata</taxon>
        <taxon>Craniata</taxon>
        <taxon>Vertebrata</taxon>
        <taxon>Euteleostomi</taxon>
        <taxon>Amphibia</taxon>
        <taxon>Gymnophiona</taxon>
        <taxon>Siphonopidae</taxon>
        <taxon>Microcaecilia</taxon>
    </lineage>
</organism>
<dbReference type="KEGG" id="muo:115479359"/>
<feature type="transmembrane region" description="Helical" evidence="8">
    <location>
        <begin position="418"/>
        <end position="442"/>
    </location>
</feature>
<dbReference type="Pfam" id="PF03137">
    <property type="entry name" value="OATP"/>
    <property type="match status" value="1"/>
</dbReference>
<keyword evidence="11" id="KW-1185">Reference proteome</keyword>
<feature type="transmembrane region" description="Helical" evidence="8">
    <location>
        <begin position="271"/>
        <end position="295"/>
    </location>
</feature>
<gene>
    <name evidence="12 13" type="primary">LOC115479359</name>
</gene>
<comment type="subcellular location">
    <subcellularLocation>
        <location evidence="1 8">Cell membrane</location>
        <topology evidence="1 8">Multi-pass membrane protein</topology>
    </subcellularLocation>
</comment>
<dbReference type="AlphaFoldDB" id="A0A6P7Z171"/>
<evidence type="ECO:0000256" key="4">
    <source>
        <dbReference type="ARBA" id="ARBA00022692"/>
    </source>
</evidence>
<evidence type="ECO:0000256" key="1">
    <source>
        <dbReference type="ARBA" id="ARBA00004651"/>
    </source>
</evidence>
<feature type="transmembrane region" description="Helical" evidence="8">
    <location>
        <begin position="79"/>
        <end position="100"/>
    </location>
</feature>
<proteinExistence type="inferred from homology"/>
<keyword evidence="3" id="KW-1003">Cell membrane</keyword>
<evidence type="ECO:0000256" key="7">
    <source>
        <dbReference type="ARBA" id="ARBA00023157"/>
    </source>
</evidence>
<comment type="caution">
    <text evidence="8">Lacks conserved residue(s) required for the propagation of feature annotation.</text>
</comment>
<dbReference type="InterPro" id="IPR020846">
    <property type="entry name" value="MFS_dom"/>
</dbReference>
<dbReference type="GeneID" id="115479359"/>
<dbReference type="PANTHER" id="PTHR11388:SF89">
    <property type="entry name" value="SOLUTE CARRIER ORGANIC ANION TRANSPORTER FAMILY MEMBER 1B3"/>
    <property type="match status" value="1"/>
</dbReference>
<evidence type="ECO:0000259" key="9">
    <source>
        <dbReference type="PROSITE" id="PS50850"/>
    </source>
</evidence>
<dbReference type="GO" id="GO:0043252">
    <property type="term" value="P:sodium-independent organic anion transport"/>
    <property type="evidence" value="ECO:0007669"/>
    <property type="project" value="TreeGrafter"/>
</dbReference>
<keyword evidence="5 8" id="KW-1133">Transmembrane helix</keyword>
<dbReference type="RefSeq" id="XP_030073107.1">
    <property type="nucleotide sequence ID" value="XM_030217247.1"/>
</dbReference>
<dbReference type="SUPFAM" id="SSF100895">
    <property type="entry name" value="Kazal-type serine protease inhibitors"/>
    <property type="match status" value="1"/>
</dbReference>
<evidence type="ECO:0000313" key="13">
    <source>
        <dbReference type="RefSeq" id="XP_030073108.1"/>
    </source>
</evidence>
<dbReference type="OrthoDB" id="5062115at2759"/>
<evidence type="ECO:0000256" key="2">
    <source>
        <dbReference type="ARBA" id="ARBA00009657"/>
    </source>
</evidence>
<dbReference type="InterPro" id="IPR002350">
    <property type="entry name" value="Kazal_dom"/>
</dbReference>
<dbReference type="SUPFAM" id="SSF103473">
    <property type="entry name" value="MFS general substrate transporter"/>
    <property type="match status" value="1"/>
</dbReference>
<feature type="domain" description="Kazal-like" evidence="10">
    <location>
        <begin position="467"/>
        <end position="522"/>
    </location>
</feature>
<dbReference type="PROSITE" id="PS51465">
    <property type="entry name" value="KAZAL_2"/>
    <property type="match status" value="1"/>
</dbReference>
<evidence type="ECO:0000256" key="3">
    <source>
        <dbReference type="ARBA" id="ARBA00022475"/>
    </source>
</evidence>
<feature type="transmembrane region" description="Helical" evidence="8">
    <location>
        <begin position="584"/>
        <end position="605"/>
    </location>
</feature>
<keyword evidence="8" id="KW-0406">Ion transport</keyword>
<accession>A0A6P7Z171</accession>
<dbReference type="PROSITE" id="PS50850">
    <property type="entry name" value="MFS"/>
    <property type="match status" value="1"/>
</dbReference>
<dbReference type="Proteomes" id="UP000515156">
    <property type="component" value="Chromosome 10"/>
</dbReference>
<dbReference type="Pfam" id="PF07648">
    <property type="entry name" value="Kazal_2"/>
    <property type="match status" value="1"/>
</dbReference>
<evidence type="ECO:0000313" key="11">
    <source>
        <dbReference type="Proteomes" id="UP000515156"/>
    </source>
</evidence>
<dbReference type="NCBIfam" id="TIGR00805">
    <property type="entry name" value="oat"/>
    <property type="match status" value="1"/>
</dbReference>
<evidence type="ECO:0000259" key="10">
    <source>
        <dbReference type="PROSITE" id="PS51465"/>
    </source>
</evidence>
<dbReference type="RefSeq" id="XP_030073108.1">
    <property type="nucleotide sequence ID" value="XM_030217248.1"/>
</dbReference>
<dbReference type="GO" id="GO:0015125">
    <property type="term" value="F:bile acid transmembrane transporter activity"/>
    <property type="evidence" value="ECO:0007669"/>
    <property type="project" value="TreeGrafter"/>
</dbReference>
<name>A0A6P7Z171_9AMPH</name>
<evidence type="ECO:0000313" key="12">
    <source>
        <dbReference type="RefSeq" id="XP_030073107.1"/>
    </source>
</evidence>
<dbReference type="InterPro" id="IPR036259">
    <property type="entry name" value="MFS_trans_sf"/>
</dbReference>
<protein>
    <recommendedName>
        <fullName evidence="8">Solute carrier organic anion transporter family member</fullName>
    </recommendedName>
</protein>
<dbReference type="Gene3D" id="3.30.60.30">
    <property type="match status" value="1"/>
</dbReference>
<keyword evidence="6 8" id="KW-0472">Membrane</keyword>
<dbReference type="GO" id="GO:0006811">
    <property type="term" value="P:monoatomic ion transport"/>
    <property type="evidence" value="ECO:0007669"/>
    <property type="project" value="UniProtKB-KW"/>
</dbReference>
<feature type="transmembrane region" description="Helical" evidence="8">
    <location>
        <begin position="390"/>
        <end position="411"/>
    </location>
</feature>
<dbReference type="GO" id="GO:0016323">
    <property type="term" value="C:basolateral plasma membrane"/>
    <property type="evidence" value="ECO:0007669"/>
    <property type="project" value="TreeGrafter"/>
</dbReference>
<dbReference type="InterPro" id="IPR004156">
    <property type="entry name" value="OATP"/>
</dbReference>
<feature type="transmembrane region" description="Helical" evidence="8">
    <location>
        <begin position="221"/>
        <end position="251"/>
    </location>
</feature>
<dbReference type="GO" id="GO:0015347">
    <property type="term" value="F:sodium-independent organic anion transmembrane transporter activity"/>
    <property type="evidence" value="ECO:0007669"/>
    <property type="project" value="TreeGrafter"/>
</dbReference>
<feature type="transmembrane region" description="Helical" evidence="8">
    <location>
        <begin position="639"/>
        <end position="660"/>
    </location>
</feature>
<feature type="domain" description="Major facilitator superfamily (MFS) profile" evidence="9">
    <location>
        <begin position="41"/>
        <end position="662"/>
    </location>
</feature>
<comment type="similarity">
    <text evidence="2 8">Belongs to the organo anion transporter (TC 2.A.60) family.</text>
</comment>
<sequence>MRTEENVKNSSDSLSSSTLSCHNDNVEVQKKSSCCANPKIFVVALSLCYFAKALSGSYMKSSITQIERRFNIPTSIVGVIDGSFEMGNLLVLAFISYFGAKFHRPKTIAAGCLIMSIGSFLTAMPHLFMGLYKYETAVTHETSSNNLTSNLPPCLADLNQTTISDGTESELGTPTKDCNKEAGSYMWIYVLMGNVLRGIGETPIVPLGISYLDDIAKQENIAFYLACVQAIGIIGPILGFILGSLCAKLYVDIGFVNPDNITITPQDSRWVGAWWLGFLVSGIVSLLSAIPFCFIPKTLKKQVENENNVKETSKFKMEKSKKLKPKDSQQGNDSAVKGFFISLKRLLTNQLYVFYQLIFLLQTSSLIGVITYSVKYMEQQYGLSASRANFLIGVTGIPAVAIGIFVGGLFIKKYKLRIIGIIKFAFWTSFLGFLVSLASYLLGCQNISVAGLTTGYNGSHQIIPQENTFTSPCNIDCKCSTNHWDPVCGNNGITYMSSCLAGCKSSTGYGRNVMFQNCSCIEAKGSQSRDSTAILGACPKGESCSRMVIYFIISQALSAFIASLGGTCGFIIMFRCVDQELKSLAIGICMWLIRSLAGIPAPIYFGALIDMACLKWGSKSCGGQGACRVYDATIYRNTFFGLITGIRVPSYILHVLYIIMAKKRFQEDSKAMEDAAQEEKATNRKADFKGNEDFKYSEEEKETCI</sequence>
<feature type="transmembrane region" description="Helical" evidence="8">
    <location>
        <begin position="351"/>
        <end position="370"/>
    </location>
</feature>
<keyword evidence="4 8" id="KW-0812">Transmembrane</keyword>
<evidence type="ECO:0000256" key="6">
    <source>
        <dbReference type="ARBA" id="ARBA00023136"/>
    </source>
</evidence>
<evidence type="ECO:0000256" key="5">
    <source>
        <dbReference type="ARBA" id="ARBA00022989"/>
    </source>
</evidence>
<keyword evidence="7" id="KW-1015">Disulfide bond</keyword>